<keyword evidence="3" id="KW-1185">Reference proteome</keyword>
<feature type="compositionally biased region" description="Basic and acidic residues" evidence="1">
    <location>
        <begin position="153"/>
        <end position="171"/>
    </location>
</feature>
<gene>
    <name evidence="2" type="ORF">Ctob_014449</name>
</gene>
<dbReference type="GO" id="GO:1990269">
    <property type="term" value="F:RNA polymerase II C-terminal domain phosphoserine binding"/>
    <property type="evidence" value="ECO:0007669"/>
    <property type="project" value="TreeGrafter"/>
</dbReference>
<feature type="compositionally biased region" description="Basic residues" evidence="1">
    <location>
        <begin position="258"/>
        <end position="271"/>
    </location>
</feature>
<dbReference type="PANTHER" id="PTHR23146:SF0">
    <property type="entry name" value="RNA POLYMERASE-ASSOCIATED PROTEIN LEO1"/>
    <property type="match status" value="1"/>
</dbReference>
<dbReference type="InterPro" id="IPR007149">
    <property type="entry name" value="Leo1"/>
</dbReference>
<dbReference type="PANTHER" id="PTHR23146">
    <property type="entry name" value="LEO1 PROTEIN"/>
    <property type="match status" value="1"/>
</dbReference>
<comment type="caution">
    <text evidence="2">The sequence shown here is derived from an EMBL/GenBank/DDBJ whole genome shotgun (WGS) entry which is preliminary data.</text>
</comment>
<evidence type="ECO:0000256" key="1">
    <source>
        <dbReference type="SAM" id="MobiDB-lite"/>
    </source>
</evidence>
<evidence type="ECO:0000313" key="2">
    <source>
        <dbReference type="EMBL" id="KOO32839.1"/>
    </source>
</evidence>
<sequence>MAAQASMAELFGSDSEDEADSKSRPFDPETFEEEEQVEEEEDGGKTRVENVIRWRETRETGERQSNARVVTWSDGSMTLHVGSEVLVAQQVPIPEGTTHLFTRHQGSHLECHGVLKHKLTLAPASRDSKAHQALTHKIARVHTKGQKMQFHSTTEDPAAKHEARQRDYDDKKRLMARQASHRARADDYADAAPLTADFLDAADDDDLDGNLGALKAQFKNRKRGGPSGARSSGGSSRRRSGDEDEEDAESSDDERLAKTKKGKASKKRKKARLADEDSDE</sequence>
<feature type="region of interest" description="Disordered" evidence="1">
    <location>
        <begin position="1"/>
        <end position="49"/>
    </location>
</feature>
<dbReference type="GO" id="GO:0006368">
    <property type="term" value="P:transcription elongation by RNA polymerase II"/>
    <property type="evidence" value="ECO:0007669"/>
    <property type="project" value="InterPro"/>
</dbReference>
<organism evidence="2 3">
    <name type="scientific">Chrysochromulina tobinii</name>
    <dbReference type="NCBI Taxonomy" id="1460289"/>
    <lineage>
        <taxon>Eukaryota</taxon>
        <taxon>Haptista</taxon>
        <taxon>Haptophyta</taxon>
        <taxon>Prymnesiophyceae</taxon>
        <taxon>Prymnesiales</taxon>
        <taxon>Chrysochromulinaceae</taxon>
        <taxon>Chrysochromulina</taxon>
    </lineage>
</organism>
<feature type="compositionally biased region" description="Acidic residues" evidence="1">
    <location>
        <begin position="29"/>
        <end position="42"/>
    </location>
</feature>
<feature type="region of interest" description="Disordered" evidence="1">
    <location>
        <begin position="143"/>
        <end position="171"/>
    </location>
</feature>
<dbReference type="OrthoDB" id="20844at2759"/>
<name>A0A0M0K1Z6_9EUKA</name>
<protein>
    <submittedName>
        <fullName evidence="2">RNA polymerase-associated protein leo1-like protein</fullName>
    </submittedName>
</protein>
<reference evidence="3" key="1">
    <citation type="journal article" date="2015" name="PLoS Genet.">
        <title>Genome Sequence and Transcriptome Analyses of Chrysochromulina tobin: Metabolic Tools for Enhanced Algal Fitness in the Prominent Order Prymnesiales (Haptophyceae).</title>
        <authorList>
            <person name="Hovde B.T."/>
            <person name="Deodato C.R."/>
            <person name="Hunsperger H.M."/>
            <person name="Ryken S.A."/>
            <person name="Yost W."/>
            <person name="Jha R.K."/>
            <person name="Patterson J."/>
            <person name="Monnat R.J. Jr."/>
            <person name="Barlow S.B."/>
            <person name="Starkenburg S.R."/>
            <person name="Cattolico R.A."/>
        </authorList>
    </citation>
    <scope>NUCLEOTIDE SEQUENCE</scope>
    <source>
        <strain evidence="3">CCMP291</strain>
    </source>
</reference>
<dbReference type="Proteomes" id="UP000037460">
    <property type="component" value="Unassembled WGS sequence"/>
</dbReference>
<dbReference type="AlphaFoldDB" id="A0A0M0K1Z6"/>
<dbReference type="GO" id="GO:0016593">
    <property type="term" value="C:Cdc73/Paf1 complex"/>
    <property type="evidence" value="ECO:0007669"/>
    <property type="project" value="InterPro"/>
</dbReference>
<evidence type="ECO:0000313" key="3">
    <source>
        <dbReference type="Proteomes" id="UP000037460"/>
    </source>
</evidence>
<proteinExistence type="predicted"/>
<dbReference type="GO" id="GO:0032968">
    <property type="term" value="P:positive regulation of transcription elongation by RNA polymerase II"/>
    <property type="evidence" value="ECO:0007669"/>
    <property type="project" value="TreeGrafter"/>
</dbReference>
<feature type="compositionally biased region" description="Acidic residues" evidence="1">
    <location>
        <begin position="242"/>
        <end position="252"/>
    </location>
</feature>
<accession>A0A0M0K1Z6</accession>
<feature type="region of interest" description="Disordered" evidence="1">
    <location>
        <begin position="217"/>
        <end position="280"/>
    </location>
</feature>
<dbReference type="EMBL" id="JWZX01001672">
    <property type="protein sequence ID" value="KOO32839.1"/>
    <property type="molecule type" value="Genomic_DNA"/>
</dbReference>
<dbReference type="Pfam" id="PF04004">
    <property type="entry name" value="Leo1"/>
    <property type="match status" value="1"/>
</dbReference>